<feature type="domain" description="Cyclic nucleotide-binding" evidence="7">
    <location>
        <begin position="224"/>
        <end position="260"/>
    </location>
</feature>
<dbReference type="PANTHER" id="PTHR45651">
    <property type="entry name" value="CYCLIC NUCLEOTIDE-GATED ION CHANNEL 15-RELATED-RELATED"/>
    <property type="match status" value="1"/>
</dbReference>
<keyword evidence="5" id="KW-0407">Ion channel</keyword>
<dbReference type="AlphaFoldDB" id="A0A8S9Q021"/>
<dbReference type="PANTHER" id="PTHR45651:SF33">
    <property type="entry name" value="CYCLIC NUCLEOTIDE-GATED ION CHANNEL 12-RELATED"/>
    <property type="match status" value="1"/>
</dbReference>
<dbReference type="CDD" id="cd00038">
    <property type="entry name" value="CAP_ED"/>
    <property type="match status" value="1"/>
</dbReference>
<evidence type="ECO:0000256" key="2">
    <source>
        <dbReference type="ARBA" id="ARBA00022860"/>
    </source>
</evidence>
<organism evidence="8 9">
    <name type="scientific">Brassica cretica</name>
    <name type="common">Mustard</name>
    <dbReference type="NCBI Taxonomy" id="69181"/>
    <lineage>
        <taxon>Eukaryota</taxon>
        <taxon>Viridiplantae</taxon>
        <taxon>Streptophyta</taxon>
        <taxon>Embryophyta</taxon>
        <taxon>Tracheophyta</taxon>
        <taxon>Spermatophyta</taxon>
        <taxon>Magnoliopsida</taxon>
        <taxon>eudicotyledons</taxon>
        <taxon>Gunneridae</taxon>
        <taxon>Pentapetalae</taxon>
        <taxon>rosids</taxon>
        <taxon>malvids</taxon>
        <taxon>Brassicales</taxon>
        <taxon>Brassicaceae</taxon>
        <taxon>Brassiceae</taxon>
        <taxon>Brassica</taxon>
    </lineage>
</organism>
<protein>
    <recommendedName>
        <fullName evidence="7">Cyclic nucleotide-binding domain-containing protein</fullName>
    </recommendedName>
</protein>
<dbReference type="GO" id="GO:0030552">
    <property type="term" value="F:cAMP binding"/>
    <property type="evidence" value="ECO:0007669"/>
    <property type="project" value="UniProtKB-KW"/>
</dbReference>
<evidence type="ECO:0000313" key="9">
    <source>
        <dbReference type="Proteomes" id="UP000712600"/>
    </source>
</evidence>
<dbReference type="Proteomes" id="UP000712600">
    <property type="component" value="Unassembled WGS sequence"/>
</dbReference>
<gene>
    <name evidence="8" type="ORF">F2Q69_00049381</name>
</gene>
<evidence type="ECO:0000256" key="5">
    <source>
        <dbReference type="ARBA" id="ARBA00023303"/>
    </source>
</evidence>
<name>A0A8S9Q021_BRACR</name>
<evidence type="ECO:0000313" key="8">
    <source>
        <dbReference type="EMBL" id="KAF3525291.1"/>
    </source>
</evidence>
<keyword evidence="4" id="KW-0406">Ion transport</keyword>
<dbReference type="GO" id="GO:0030553">
    <property type="term" value="F:cGMP binding"/>
    <property type="evidence" value="ECO:0007669"/>
    <property type="project" value="UniProtKB-KW"/>
</dbReference>
<dbReference type="GO" id="GO:0016020">
    <property type="term" value="C:membrane"/>
    <property type="evidence" value="ECO:0007669"/>
    <property type="project" value="UniProtKB-SubCell"/>
</dbReference>
<keyword evidence="3" id="KW-0547">Nucleotide-binding</keyword>
<reference evidence="8" key="1">
    <citation type="submission" date="2019-12" db="EMBL/GenBank/DDBJ databases">
        <title>Genome sequencing and annotation of Brassica cretica.</title>
        <authorList>
            <person name="Studholme D.J."/>
            <person name="Sarris P."/>
        </authorList>
    </citation>
    <scope>NUCLEOTIDE SEQUENCE</scope>
    <source>
        <strain evidence="8">PFS-109/04</strain>
        <tissue evidence="8">Leaf</tissue>
    </source>
</reference>
<comment type="caution">
    <text evidence="8">The sequence shown here is derived from an EMBL/GenBank/DDBJ whole genome shotgun (WGS) entry which is preliminary data.</text>
</comment>
<dbReference type="EMBL" id="QGKX02001347">
    <property type="protein sequence ID" value="KAF3525291.1"/>
    <property type="molecule type" value="Genomic_DNA"/>
</dbReference>
<feature type="transmembrane region" description="Helical" evidence="6">
    <location>
        <begin position="131"/>
        <end position="152"/>
    </location>
</feature>
<dbReference type="InterPro" id="IPR014710">
    <property type="entry name" value="RmlC-like_jellyroll"/>
</dbReference>
<evidence type="ECO:0000256" key="6">
    <source>
        <dbReference type="SAM" id="Phobius"/>
    </source>
</evidence>
<dbReference type="PROSITE" id="PS50096">
    <property type="entry name" value="IQ"/>
    <property type="match status" value="1"/>
</dbReference>
<proteinExistence type="predicted"/>
<dbReference type="SUPFAM" id="SSF81324">
    <property type="entry name" value="Voltage-gated potassium channels"/>
    <property type="match status" value="1"/>
</dbReference>
<dbReference type="GO" id="GO:0034220">
    <property type="term" value="P:monoatomic ion transmembrane transport"/>
    <property type="evidence" value="ECO:0007669"/>
    <property type="project" value="UniProtKB-KW"/>
</dbReference>
<sequence>MSSLLLVFSSVIKRRVIGAFWYLSAIEKKDTCWHEACAKISGCNLTNYLCARGGTGGDNSRFLNTSCPLIDPEQIINSTVFNFGMYIDALKSGVVETRDFPRKLLYCFWWGLRNLSALGQNLETSNSEGEILFAIIICVSGVLLFAVLIGNVQKYLQSTTIRVDEWEEKKRDTEKWMSYRKLPENIKERIRKYEDYKWQETRGTEEEALLRSLALSFMDDGWLLEALCDRVKPVFYSENSYIVRKGDPVKEMFIVTRGELISTTESFETYSSSHIRLTKGFILLPDDVKFVASHLNRLHSVKLKHMFRYYSMSWMSWGACYIQAAWRAHCRRKSSKILRAKKDKQQIQQDIQLNLGATLYVSRFVSKALRNRQDDSAECSSFSQMLPLVPHKPADPEFSKEEA</sequence>
<evidence type="ECO:0000256" key="1">
    <source>
        <dbReference type="ARBA" id="ARBA00022535"/>
    </source>
</evidence>
<dbReference type="Gene3D" id="1.10.287.630">
    <property type="entry name" value="Helix hairpin bin"/>
    <property type="match status" value="1"/>
</dbReference>
<evidence type="ECO:0000256" key="3">
    <source>
        <dbReference type="ARBA" id="ARBA00022992"/>
    </source>
</evidence>
<keyword evidence="3" id="KW-0142">cGMP-binding</keyword>
<dbReference type="Gene3D" id="2.60.120.10">
    <property type="entry name" value="Jelly Rolls"/>
    <property type="match status" value="1"/>
</dbReference>
<evidence type="ECO:0000259" key="7">
    <source>
        <dbReference type="PROSITE" id="PS50042"/>
    </source>
</evidence>
<keyword evidence="6" id="KW-0812">Transmembrane</keyword>
<keyword evidence="6" id="KW-1133">Transmembrane helix</keyword>
<evidence type="ECO:0000256" key="4">
    <source>
        <dbReference type="ARBA" id="ARBA00023286"/>
    </source>
</evidence>
<dbReference type="GO" id="GO:0005516">
    <property type="term" value="F:calmodulin binding"/>
    <property type="evidence" value="ECO:0007669"/>
    <property type="project" value="UniProtKB-KW"/>
</dbReference>
<accession>A0A8S9Q021</accession>
<dbReference type="InterPro" id="IPR018490">
    <property type="entry name" value="cNMP-bd_dom_sf"/>
</dbReference>
<dbReference type="SUPFAM" id="SSF51206">
    <property type="entry name" value="cAMP-binding domain-like"/>
    <property type="match status" value="1"/>
</dbReference>
<keyword evidence="4" id="KW-1071">Ligand-gated ion channel</keyword>
<keyword evidence="4" id="KW-0813">Transport</keyword>
<keyword evidence="6" id="KW-0472">Membrane</keyword>
<dbReference type="InterPro" id="IPR000595">
    <property type="entry name" value="cNMP-bd_dom"/>
</dbReference>
<dbReference type="PROSITE" id="PS50042">
    <property type="entry name" value="CNMP_BINDING_3"/>
    <property type="match status" value="1"/>
</dbReference>
<keyword evidence="2" id="KW-0112">Calmodulin-binding</keyword>
<keyword evidence="1" id="KW-0140">cGMP</keyword>